<dbReference type="Pfam" id="PF03150">
    <property type="entry name" value="CCP_MauG"/>
    <property type="match status" value="1"/>
</dbReference>
<evidence type="ECO:0000256" key="6">
    <source>
        <dbReference type="ARBA" id="ARBA00023004"/>
    </source>
</evidence>
<dbReference type="EMBL" id="CATWFT010000014">
    <property type="protein sequence ID" value="CAJ0728778.1"/>
    <property type="molecule type" value="Genomic_DNA"/>
</dbReference>
<dbReference type="PANTHER" id="PTHR30600">
    <property type="entry name" value="CYTOCHROME C PEROXIDASE-RELATED"/>
    <property type="match status" value="1"/>
</dbReference>
<dbReference type="EC" id="1.-.-.-" evidence="9"/>
<dbReference type="InterPro" id="IPR004852">
    <property type="entry name" value="Di-haem_cyt_c_peroxidsae"/>
</dbReference>
<dbReference type="PROSITE" id="PS51007">
    <property type="entry name" value="CYTC"/>
    <property type="match status" value="2"/>
</dbReference>
<evidence type="ECO:0000313" key="9">
    <source>
        <dbReference type="EMBL" id="CAJ0728778.1"/>
    </source>
</evidence>
<keyword evidence="5 9" id="KW-0560">Oxidoreductase</keyword>
<keyword evidence="2 7" id="KW-0349">Heme</keyword>
<dbReference type="InterPro" id="IPR051395">
    <property type="entry name" value="Cytochrome_c_Peroxidase/MauG"/>
</dbReference>
<accession>A0ABN9I8T3</accession>
<dbReference type="SUPFAM" id="SSF46626">
    <property type="entry name" value="Cytochrome c"/>
    <property type="match status" value="2"/>
</dbReference>
<keyword evidence="3 7" id="KW-0479">Metal-binding</keyword>
<evidence type="ECO:0000256" key="3">
    <source>
        <dbReference type="ARBA" id="ARBA00022723"/>
    </source>
</evidence>
<name>A0ABN9I8T3_RALPI</name>
<reference evidence="9 10" key="1">
    <citation type="submission" date="2023-07" db="EMBL/GenBank/DDBJ databases">
        <authorList>
            <person name="Peeters C."/>
        </authorList>
    </citation>
    <scope>NUCLEOTIDE SEQUENCE [LARGE SCALE GENOMIC DNA]</scope>
    <source>
        <strain evidence="9 10">R-38712</strain>
    </source>
</reference>
<keyword evidence="4" id="KW-0732">Signal</keyword>
<dbReference type="Proteomes" id="UP001189303">
    <property type="component" value="Unassembled WGS sequence"/>
</dbReference>
<dbReference type="InterPro" id="IPR036909">
    <property type="entry name" value="Cyt_c-like_dom_sf"/>
</dbReference>
<evidence type="ECO:0000256" key="7">
    <source>
        <dbReference type="PROSITE-ProRule" id="PRU00433"/>
    </source>
</evidence>
<dbReference type="PANTHER" id="PTHR30600:SF10">
    <property type="entry name" value="BLL6722 PROTEIN"/>
    <property type="match status" value="1"/>
</dbReference>
<dbReference type="InterPro" id="IPR009056">
    <property type="entry name" value="Cyt_c-like_dom"/>
</dbReference>
<gene>
    <name evidence="9" type="primary">mauG_3</name>
    <name evidence="9" type="ORF">R38712_03818</name>
</gene>
<evidence type="ECO:0000256" key="4">
    <source>
        <dbReference type="ARBA" id="ARBA00022729"/>
    </source>
</evidence>
<proteinExistence type="predicted"/>
<evidence type="ECO:0000256" key="1">
    <source>
        <dbReference type="ARBA" id="ARBA00004196"/>
    </source>
</evidence>
<feature type="domain" description="Cytochrome c" evidence="8">
    <location>
        <begin position="175"/>
        <end position="367"/>
    </location>
</feature>
<evidence type="ECO:0000259" key="8">
    <source>
        <dbReference type="PROSITE" id="PS51007"/>
    </source>
</evidence>
<dbReference type="Gene3D" id="1.10.760.10">
    <property type="entry name" value="Cytochrome c-like domain"/>
    <property type="match status" value="2"/>
</dbReference>
<protein>
    <submittedName>
        <fullName evidence="9">Methylamine utilization protein MauG</fullName>
        <ecNumber evidence="9">1.-.-.-</ecNumber>
    </submittedName>
</protein>
<keyword evidence="6 7" id="KW-0408">Iron</keyword>
<evidence type="ECO:0000256" key="5">
    <source>
        <dbReference type="ARBA" id="ARBA00023002"/>
    </source>
</evidence>
<evidence type="ECO:0000313" key="10">
    <source>
        <dbReference type="Proteomes" id="UP001189303"/>
    </source>
</evidence>
<organism evidence="9 10">
    <name type="scientific">Ralstonia pickettii</name>
    <name type="common">Burkholderia pickettii</name>
    <dbReference type="NCBI Taxonomy" id="329"/>
    <lineage>
        <taxon>Bacteria</taxon>
        <taxon>Pseudomonadati</taxon>
        <taxon>Pseudomonadota</taxon>
        <taxon>Betaproteobacteria</taxon>
        <taxon>Burkholderiales</taxon>
        <taxon>Burkholderiaceae</taxon>
        <taxon>Ralstonia</taxon>
    </lineage>
</organism>
<sequence length="413" mass="44136">MAQVGKQIFFDQTLSASGKQSCASCHDPARGFTDPNNLAVSIGGPNSDLPGLRNTPSLNYASFTPNFKIDSTGKASSGFFRDGRSASLADQAQQPFTNEFEMANASADDVLKTLLTRPYLDQFTAVFTKAGIQDSAAAMQSIGRALAAFQSEDPSFHTFDSKFDAYLAGKTTLTDAETRGLLLFNNPTKGNCNACHISTGKGSTPALFTDFTYDNVGIPRNWSIAANQEGTTLPYVPKNGLALGDPNYSYYDLGICGPLRTDFRVGGSTCGKFKVPTLRNIALTPPYFHNGVFQTLDQVVAWYITRDTDPGRWYVKADGTPDVPYNDLPVAFDGNVNVTEVPYNPGTAPSLTNQEMSDLVHFLCTLTDGFDPANPSAYRVPAQCSSTAASVGAARIQTVSASGATLSKTATSK</sequence>
<comment type="subcellular location">
    <subcellularLocation>
        <location evidence="1">Cell envelope</location>
    </subcellularLocation>
</comment>
<comment type="caution">
    <text evidence="9">The sequence shown here is derived from an EMBL/GenBank/DDBJ whole genome shotgun (WGS) entry which is preliminary data.</text>
</comment>
<feature type="domain" description="Cytochrome c" evidence="8">
    <location>
        <begin position="1"/>
        <end position="118"/>
    </location>
</feature>
<keyword evidence="10" id="KW-1185">Reference proteome</keyword>
<evidence type="ECO:0000256" key="2">
    <source>
        <dbReference type="ARBA" id="ARBA00022617"/>
    </source>
</evidence>
<dbReference type="GO" id="GO:0016491">
    <property type="term" value="F:oxidoreductase activity"/>
    <property type="evidence" value="ECO:0007669"/>
    <property type="project" value="UniProtKB-KW"/>
</dbReference>